<evidence type="ECO:0000256" key="3">
    <source>
        <dbReference type="ARBA" id="ARBA00022842"/>
    </source>
</evidence>
<reference evidence="5 7" key="2">
    <citation type="submission" date="2020-05" db="EMBL/GenBank/DDBJ databases">
        <title>FDA dAtabase for Regulatory Grade micrObial Sequences (FDA-ARGOS): Supporting development and validation of Infectious Disease Dx tests.</title>
        <authorList>
            <person name="Nelson B."/>
            <person name="Plummer A."/>
            <person name="Tallon L."/>
            <person name="Sadzewicz L."/>
            <person name="Zhao X."/>
            <person name="Vavikolanu K."/>
            <person name="Mehta A."/>
            <person name="Aluvathingal J."/>
            <person name="Nadendla S."/>
            <person name="Myers T."/>
            <person name="Yan Y."/>
            <person name="Sichtig H."/>
        </authorList>
    </citation>
    <scope>NUCLEOTIDE SEQUENCE [LARGE SCALE GENOMIC DNA]</scope>
    <source>
        <strain evidence="5 7">FDAARGOS_795</strain>
    </source>
</reference>
<dbReference type="PRINTS" id="PR00413">
    <property type="entry name" value="HADHALOGNASE"/>
</dbReference>
<dbReference type="AlphaFoldDB" id="A0A0B5P330"/>
<sequence>MIFFDIDGTLLDYEAAERNGIIDFFQIYNTIFSGNELEATKVWHELSEEYFNKFLSRELSFQEQQVMRMYHLFKTYGVNPSPEESQNRFNQYIELYKKSWTLFQDVLYTLQSLQQKGHSLGIISNGEYEQQIEKLTALNILQYFKYIFTSSEIGVSKPDPEMFHKVVLQLNLEMKDCYYIGDRLETDAISSTAAGMQGVWLNRDNSQLKCDVPTICSLHEIITMI</sequence>
<dbReference type="SFLD" id="SFLDG01135">
    <property type="entry name" value="C1.5.6:_HAD__Beta-PGM__Phospha"/>
    <property type="match status" value="1"/>
</dbReference>
<organism evidence="5 7">
    <name type="scientific">Bacillus thuringiensis</name>
    <dbReference type="NCBI Taxonomy" id="1428"/>
    <lineage>
        <taxon>Bacteria</taxon>
        <taxon>Bacillati</taxon>
        <taxon>Bacillota</taxon>
        <taxon>Bacilli</taxon>
        <taxon>Bacillales</taxon>
        <taxon>Bacillaceae</taxon>
        <taxon>Bacillus</taxon>
        <taxon>Bacillus cereus group</taxon>
    </lineage>
</organism>
<protein>
    <submittedName>
        <fullName evidence="5">HAD family hydrolase</fullName>
    </submittedName>
    <submittedName>
        <fullName evidence="4">HAD hydrolase, IA, variant 1 family protein</fullName>
    </submittedName>
</protein>
<evidence type="ECO:0000313" key="5">
    <source>
        <dbReference type="EMBL" id="QKH23561.1"/>
    </source>
</evidence>
<dbReference type="SUPFAM" id="SSF56784">
    <property type="entry name" value="HAD-like"/>
    <property type="match status" value="1"/>
</dbReference>
<dbReference type="RefSeq" id="WP_000575800.1">
    <property type="nucleotide sequence ID" value="NZ_CP009335.1"/>
</dbReference>
<dbReference type="InterPro" id="IPR051400">
    <property type="entry name" value="HAD-like_hydrolase"/>
</dbReference>
<name>A0A0B5P330_BACTU</name>
<dbReference type="KEGG" id="btw:BF38_5051"/>
<dbReference type="InterPro" id="IPR023214">
    <property type="entry name" value="HAD_sf"/>
</dbReference>
<dbReference type="SFLD" id="SFLDS00003">
    <property type="entry name" value="Haloacid_Dehalogenase"/>
    <property type="match status" value="1"/>
</dbReference>
<comment type="cofactor">
    <cofactor evidence="1">
        <name>Mg(2+)</name>
        <dbReference type="ChEBI" id="CHEBI:18420"/>
    </cofactor>
</comment>
<dbReference type="Gene3D" id="3.40.50.1000">
    <property type="entry name" value="HAD superfamily/HAD-like"/>
    <property type="match status" value="1"/>
</dbReference>
<keyword evidence="2 5" id="KW-0378">Hydrolase</keyword>
<dbReference type="InterPro" id="IPR006439">
    <property type="entry name" value="HAD-SF_hydro_IA"/>
</dbReference>
<dbReference type="PANTHER" id="PTHR46470:SF4">
    <property type="entry name" value="5-AMINO-6-(5-PHOSPHO-D-RIBITYLAMINO)URACIL PHOSPHATASE YIGB"/>
    <property type="match status" value="1"/>
</dbReference>
<dbReference type="GO" id="GO:0044281">
    <property type="term" value="P:small molecule metabolic process"/>
    <property type="evidence" value="ECO:0007669"/>
    <property type="project" value="UniProtKB-ARBA"/>
</dbReference>
<evidence type="ECO:0000313" key="7">
    <source>
        <dbReference type="Proteomes" id="UP000501107"/>
    </source>
</evidence>
<dbReference type="SFLD" id="SFLDG01129">
    <property type="entry name" value="C1.5:_HAD__Beta-PGM__Phosphata"/>
    <property type="match status" value="1"/>
</dbReference>
<dbReference type="EMBL" id="CP009335">
    <property type="protein sequence ID" value="AJG78913.1"/>
    <property type="molecule type" value="Genomic_DNA"/>
</dbReference>
<dbReference type="InterPro" id="IPR023198">
    <property type="entry name" value="PGP-like_dom2"/>
</dbReference>
<dbReference type="NCBIfam" id="TIGR01549">
    <property type="entry name" value="HAD-SF-IA-v1"/>
    <property type="match status" value="1"/>
</dbReference>
<evidence type="ECO:0000313" key="6">
    <source>
        <dbReference type="Proteomes" id="UP000031876"/>
    </source>
</evidence>
<gene>
    <name evidence="4" type="ORF">BF38_5051</name>
    <name evidence="5" type="ORF">FOC89_05975</name>
</gene>
<dbReference type="Pfam" id="PF13419">
    <property type="entry name" value="HAD_2"/>
    <property type="match status" value="1"/>
</dbReference>
<dbReference type="Proteomes" id="UP000031876">
    <property type="component" value="Chromosome"/>
</dbReference>
<dbReference type="Proteomes" id="UP000501107">
    <property type="component" value="Chromosome"/>
</dbReference>
<dbReference type="NCBIfam" id="TIGR01509">
    <property type="entry name" value="HAD-SF-IA-v3"/>
    <property type="match status" value="1"/>
</dbReference>
<dbReference type="EMBL" id="CP053980">
    <property type="protein sequence ID" value="QKH23561.1"/>
    <property type="molecule type" value="Genomic_DNA"/>
</dbReference>
<evidence type="ECO:0000256" key="2">
    <source>
        <dbReference type="ARBA" id="ARBA00022801"/>
    </source>
</evidence>
<dbReference type="InterPro" id="IPR041492">
    <property type="entry name" value="HAD_2"/>
</dbReference>
<dbReference type="PANTHER" id="PTHR46470">
    <property type="entry name" value="N-ACYLNEURAMINATE-9-PHOSPHATASE"/>
    <property type="match status" value="1"/>
</dbReference>
<evidence type="ECO:0000256" key="1">
    <source>
        <dbReference type="ARBA" id="ARBA00001946"/>
    </source>
</evidence>
<dbReference type="InterPro" id="IPR036412">
    <property type="entry name" value="HAD-like_sf"/>
</dbReference>
<accession>A0A0B5P330</accession>
<evidence type="ECO:0000313" key="4">
    <source>
        <dbReference type="EMBL" id="AJG78913.1"/>
    </source>
</evidence>
<proteinExistence type="predicted"/>
<dbReference type="GO" id="GO:0016787">
    <property type="term" value="F:hydrolase activity"/>
    <property type="evidence" value="ECO:0007669"/>
    <property type="project" value="UniProtKB-KW"/>
</dbReference>
<dbReference type="Gene3D" id="1.10.150.240">
    <property type="entry name" value="Putative phosphatase, domain 2"/>
    <property type="match status" value="1"/>
</dbReference>
<keyword evidence="3" id="KW-0460">Magnesium</keyword>
<reference evidence="4 6" key="1">
    <citation type="journal article" date="2015" name="Genome Announc.">
        <title>Complete genome sequences for 35 biothreat assay-relevant bacillus species.</title>
        <authorList>
            <person name="Johnson S.L."/>
            <person name="Daligault H.E."/>
            <person name="Davenport K.W."/>
            <person name="Jaissle J."/>
            <person name="Frey K.G."/>
            <person name="Ladner J.T."/>
            <person name="Broomall S.M."/>
            <person name="Bishop-Lilly K.A."/>
            <person name="Bruce D.C."/>
            <person name="Gibbons H.S."/>
            <person name="Coyne S.R."/>
            <person name="Lo C.C."/>
            <person name="Meincke L."/>
            <person name="Munk A.C."/>
            <person name="Koroleva G.I."/>
            <person name="Rosenzweig C.N."/>
            <person name="Palacios G.F."/>
            <person name="Redden C.L."/>
            <person name="Minogue T.D."/>
            <person name="Chain P.S."/>
        </authorList>
    </citation>
    <scope>NUCLEOTIDE SEQUENCE [LARGE SCALE GENOMIC DNA]</scope>
    <source>
        <strain evidence="4 6">HD1011</strain>
    </source>
</reference>